<dbReference type="EMBL" id="CP134536">
    <property type="protein sequence ID" value="WNH12337.1"/>
    <property type="molecule type" value="Genomic_DNA"/>
</dbReference>
<organism evidence="2 3">
    <name type="scientific">Thalassobellus suaedae</name>
    <dbReference type="NCBI Taxonomy" id="3074124"/>
    <lineage>
        <taxon>Bacteria</taxon>
        <taxon>Pseudomonadati</taxon>
        <taxon>Bacteroidota</taxon>
        <taxon>Flavobacteriia</taxon>
        <taxon>Flavobacteriales</taxon>
        <taxon>Flavobacteriaceae</taxon>
        <taxon>Thalassobellus</taxon>
    </lineage>
</organism>
<proteinExistence type="predicted"/>
<dbReference type="RefSeq" id="WP_415862318.1">
    <property type="nucleotide sequence ID" value="NZ_CP134536.1"/>
</dbReference>
<dbReference type="CDD" id="cd22784">
    <property type="entry name" value="DPBB_MltA_YuiC-like"/>
    <property type="match status" value="1"/>
</dbReference>
<sequence>MRTLLIFLLLIFNCKNAENSFEKNYTWHKIEVTATAYNSLSYQTNYNPSITAFGDSLKPGLNYIAVSRDLLKLGLKHNTPIRIEGFNNIYYVKDKMHARWKNRIDIYMGVDVKAAKEWGRKKIYIEYGIPKRD</sequence>
<evidence type="ECO:0008006" key="4">
    <source>
        <dbReference type="Google" id="ProtNLM"/>
    </source>
</evidence>
<evidence type="ECO:0000313" key="2">
    <source>
        <dbReference type="EMBL" id="WNH12337.1"/>
    </source>
</evidence>
<feature type="chain" id="PRO_5045269505" description="3D (Asp-Asp-Asp) domain-containing protein" evidence="1">
    <location>
        <begin position="18"/>
        <end position="133"/>
    </location>
</feature>
<keyword evidence="3" id="KW-1185">Reference proteome</keyword>
<evidence type="ECO:0000313" key="3">
    <source>
        <dbReference type="Proteomes" id="UP001303407"/>
    </source>
</evidence>
<reference evidence="2 3" key="1">
    <citation type="submission" date="2023-09" db="EMBL/GenBank/DDBJ databases">
        <title>Thalassobella suaedae gen. nov., sp. nov., a marine bacterium of the family Flavobacteriaceae isolated from a halophyte Suaeda japonica.</title>
        <authorList>
            <person name="Lee S.Y."/>
            <person name="Hwang C.Y."/>
        </authorList>
    </citation>
    <scope>NUCLEOTIDE SEQUENCE [LARGE SCALE GENOMIC DNA]</scope>
    <source>
        <strain evidence="2 3">HL-DH10</strain>
    </source>
</reference>
<gene>
    <name evidence="2" type="ORF">RHP49_15770</name>
</gene>
<accession>A0ABY9Y2K1</accession>
<keyword evidence="1" id="KW-0732">Signal</keyword>
<protein>
    <recommendedName>
        <fullName evidence="4">3D (Asp-Asp-Asp) domain-containing protein</fullName>
    </recommendedName>
</protein>
<evidence type="ECO:0000256" key="1">
    <source>
        <dbReference type="SAM" id="SignalP"/>
    </source>
</evidence>
<feature type="signal peptide" evidence="1">
    <location>
        <begin position="1"/>
        <end position="17"/>
    </location>
</feature>
<name>A0ABY9Y2K1_9FLAO</name>
<dbReference type="Proteomes" id="UP001303407">
    <property type="component" value="Chromosome"/>
</dbReference>